<evidence type="ECO:0000313" key="3">
    <source>
        <dbReference type="EMBL" id="EEY54583.1"/>
    </source>
</evidence>
<reference evidence="4" key="1">
    <citation type="journal article" date="2009" name="Nature">
        <title>Genome sequence and analysis of the Irish potato famine pathogen Phytophthora infestans.</title>
        <authorList>
            <consortium name="The Broad Institute Genome Sequencing Platform"/>
            <person name="Haas B.J."/>
            <person name="Kamoun S."/>
            <person name="Zody M.C."/>
            <person name="Jiang R.H."/>
            <person name="Handsaker R.E."/>
            <person name="Cano L.M."/>
            <person name="Grabherr M."/>
            <person name="Kodira C.D."/>
            <person name="Raffaele S."/>
            <person name="Torto-Alalibo T."/>
            <person name="Bozkurt T.O."/>
            <person name="Ah-Fong A.M."/>
            <person name="Alvarado L."/>
            <person name="Anderson V.L."/>
            <person name="Armstrong M.R."/>
            <person name="Avrova A."/>
            <person name="Baxter L."/>
            <person name="Beynon J."/>
            <person name="Boevink P.C."/>
            <person name="Bollmann S.R."/>
            <person name="Bos J.I."/>
            <person name="Bulone V."/>
            <person name="Cai G."/>
            <person name="Cakir C."/>
            <person name="Carrington J.C."/>
            <person name="Chawner M."/>
            <person name="Conti L."/>
            <person name="Costanzo S."/>
            <person name="Ewan R."/>
            <person name="Fahlgren N."/>
            <person name="Fischbach M.A."/>
            <person name="Fugelstad J."/>
            <person name="Gilroy E.M."/>
            <person name="Gnerre S."/>
            <person name="Green P.J."/>
            <person name="Grenville-Briggs L.J."/>
            <person name="Griffith J."/>
            <person name="Grunwald N.J."/>
            <person name="Horn K."/>
            <person name="Horner N.R."/>
            <person name="Hu C.H."/>
            <person name="Huitema E."/>
            <person name="Jeong D.H."/>
            <person name="Jones A.M."/>
            <person name="Jones J.D."/>
            <person name="Jones R.W."/>
            <person name="Karlsson E.K."/>
            <person name="Kunjeti S.G."/>
            <person name="Lamour K."/>
            <person name="Liu Z."/>
            <person name="Ma L."/>
            <person name="Maclean D."/>
            <person name="Chibucos M.C."/>
            <person name="McDonald H."/>
            <person name="McWalters J."/>
            <person name="Meijer H.J."/>
            <person name="Morgan W."/>
            <person name="Morris P.F."/>
            <person name="Munro C.A."/>
            <person name="O'Neill K."/>
            <person name="Ospina-Giraldo M."/>
            <person name="Pinzon A."/>
            <person name="Pritchard L."/>
            <person name="Ramsahoye B."/>
            <person name="Ren Q."/>
            <person name="Restrepo S."/>
            <person name="Roy S."/>
            <person name="Sadanandom A."/>
            <person name="Savidor A."/>
            <person name="Schornack S."/>
            <person name="Schwartz D.C."/>
            <person name="Schumann U.D."/>
            <person name="Schwessinger B."/>
            <person name="Seyer L."/>
            <person name="Sharpe T."/>
            <person name="Silvar C."/>
            <person name="Song J."/>
            <person name="Studholme D.J."/>
            <person name="Sykes S."/>
            <person name="Thines M."/>
            <person name="van de Vondervoort P.J."/>
            <person name="Phuntumart V."/>
            <person name="Wawra S."/>
            <person name="Weide R."/>
            <person name="Win J."/>
            <person name="Young C."/>
            <person name="Zhou S."/>
            <person name="Fry W."/>
            <person name="Meyers B.C."/>
            <person name="van West P."/>
            <person name="Ristaino J."/>
            <person name="Govers F."/>
            <person name="Birch P.R."/>
            <person name="Whisson S.C."/>
            <person name="Judelson H.S."/>
            <person name="Nusbaum C."/>
        </authorList>
    </citation>
    <scope>NUCLEOTIDE SEQUENCE [LARGE SCALE GENOMIC DNA]</scope>
    <source>
        <strain evidence="4">T30-4</strain>
    </source>
</reference>
<dbReference type="RefSeq" id="XP_002895863.1">
    <property type="nucleotide sequence ID" value="XM_002895817.1"/>
</dbReference>
<protein>
    <submittedName>
        <fullName evidence="3">Uncharacterized protein</fullName>
    </submittedName>
</protein>
<sequence length="691" mass="79008">MSLAQLFEHLHLESCQAPDERFAWLHRRSQQTQHPLVQFEFSKTHCTLRIVSKHKRKKELVSERRCKSLTHERTLSAVTTGSLTEEGERPQDPVFMRLTWEEVLGAHLQTACGQPLNRRSVVPRRVYMLALYACPSEGLLLDDKKHHHKDRQPTKRSPRQWTFRFYGDEIDQVAHLHHALNKWADPRRTIQEDIIDLTFLKPEEANSGSLRKFRVLVDSNEKSGLHKYEQFVAPMFQVANIETTVDVVKILGKSPRRFLLTSSSVLLSLEVTASRMSDPDQDFSKPGRLSKAMVLTRSQARAAAQDQAGILEGIVTEVHDEELLAVVSAHAPAQNVRLESQVSRIVDSFWSETQRLAAETTMMQSNQVQQAKEYHAALAAIHHDARSRQETASYFQCPGSSALAQRIDGVLLQPQAAINGDVKGQMEEMWDAMQKQIDMKFQQMTSSIVENCIAKLEESGGVTTGRLTIRRVQRLVSDFEKLGNNMRENIRQQLKDESAATEVHMEKRVRDMLQKAHEERVIESRCQMEATRAVEGELERTRTELNTEVRELKARLDKLENKTNEKSPIIRVPPKRRTERGNNTVPVLVKHMNDLAKENKWSQDERVGRMEQYVQAVLRRALQLTPSLSVTIPPVSSDPVQLRSQQEQVPVPHHSTKVKRAIDQAQKAVKRRSELAARRYDALHKNETNGS</sequence>
<dbReference type="STRING" id="403677.D0P1G1"/>
<evidence type="ECO:0000256" key="1">
    <source>
        <dbReference type="SAM" id="Coils"/>
    </source>
</evidence>
<organism evidence="3 4">
    <name type="scientific">Phytophthora infestans (strain T30-4)</name>
    <name type="common">Potato late blight agent</name>
    <dbReference type="NCBI Taxonomy" id="403677"/>
    <lineage>
        <taxon>Eukaryota</taxon>
        <taxon>Sar</taxon>
        <taxon>Stramenopiles</taxon>
        <taxon>Oomycota</taxon>
        <taxon>Peronosporomycetes</taxon>
        <taxon>Peronosporales</taxon>
        <taxon>Peronosporaceae</taxon>
        <taxon>Phytophthora</taxon>
    </lineage>
</organism>
<dbReference type="AlphaFoldDB" id="D0P1G1"/>
<dbReference type="InParanoid" id="D0P1G1"/>
<dbReference type="EMBL" id="DS028247">
    <property type="protein sequence ID" value="EEY54583.1"/>
    <property type="molecule type" value="Genomic_DNA"/>
</dbReference>
<evidence type="ECO:0000313" key="4">
    <source>
        <dbReference type="Proteomes" id="UP000006643"/>
    </source>
</evidence>
<proteinExistence type="predicted"/>
<dbReference type="KEGG" id="pif:PITG_19809"/>
<keyword evidence="4" id="KW-1185">Reference proteome</keyword>
<dbReference type="Proteomes" id="UP000006643">
    <property type="component" value="Unassembled WGS sequence"/>
</dbReference>
<dbReference type="eggNOG" id="KOG1116">
    <property type="taxonomic scope" value="Eukaryota"/>
</dbReference>
<dbReference type="VEuPathDB" id="FungiDB:PITG_19809"/>
<feature type="region of interest" description="Disordered" evidence="2">
    <location>
        <begin position="672"/>
        <end position="691"/>
    </location>
</feature>
<accession>D0P1G1</accession>
<evidence type="ECO:0000256" key="2">
    <source>
        <dbReference type="SAM" id="MobiDB-lite"/>
    </source>
</evidence>
<name>D0P1G1_PHYIT</name>
<feature type="coiled-coil region" evidence="1">
    <location>
        <begin position="535"/>
        <end position="562"/>
    </location>
</feature>
<dbReference type="OrthoDB" id="3853857at2759"/>
<dbReference type="HOGENOM" id="CLU_398758_0_0_1"/>
<gene>
    <name evidence="3" type="ORF">PITG_19809</name>
</gene>
<dbReference type="GeneID" id="9469732"/>
<keyword evidence="1" id="KW-0175">Coiled coil</keyword>